<gene>
    <name evidence="3" type="ORF">METZ01_LOCUS176135</name>
</gene>
<dbReference type="InterPro" id="IPR000667">
    <property type="entry name" value="Peptidase_S13"/>
</dbReference>
<dbReference type="EMBL" id="UINC01033655">
    <property type="protein sequence ID" value="SVB23281.1"/>
    <property type="molecule type" value="Genomic_DNA"/>
</dbReference>
<organism evidence="3">
    <name type="scientific">marine metagenome</name>
    <dbReference type="NCBI Taxonomy" id="408172"/>
    <lineage>
        <taxon>unclassified sequences</taxon>
        <taxon>metagenomes</taxon>
        <taxon>ecological metagenomes</taxon>
    </lineage>
</organism>
<dbReference type="Gene3D" id="3.40.710.10">
    <property type="entry name" value="DD-peptidase/beta-lactamase superfamily"/>
    <property type="match status" value="2"/>
</dbReference>
<dbReference type="SUPFAM" id="SSF56601">
    <property type="entry name" value="beta-lactamase/transpeptidase-like"/>
    <property type="match status" value="1"/>
</dbReference>
<name>A0A382CC71_9ZZZZ</name>
<reference evidence="3" key="1">
    <citation type="submission" date="2018-05" db="EMBL/GenBank/DDBJ databases">
        <authorList>
            <person name="Lanie J.A."/>
            <person name="Ng W.-L."/>
            <person name="Kazmierczak K.M."/>
            <person name="Andrzejewski T.M."/>
            <person name="Davidsen T.M."/>
            <person name="Wayne K.J."/>
            <person name="Tettelin H."/>
            <person name="Glass J.I."/>
            <person name="Rusch D."/>
            <person name="Podicherti R."/>
            <person name="Tsui H.-C.T."/>
            <person name="Winkler M.E."/>
        </authorList>
    </citation>
    <scope>NUCLEOTIDE SEQUENCE</scope>
</reference>
<evidence type="ECO:0000256" key="2">
    <source>
        <dbReference type="ARBA" id="ARBA00022801"/>
    </source>
</evidence>
<dbReference type="GO" id="GO:0000270">
    <property type="term" value="P:peptidoglycan metabolic process"/>
    <property type="evidence" value="ECO:0007669"/>
    <property type="project" value="TreeGrafter"/>
</dbReference>
<dbReference type="Pfam" id="PF02113">
    <property type="entry name" value="Peptidase_S13"/>
    <property type="match status" value="1"/>
</dbReference>
<dbReference type="PANTHER" id="PTHR30023">
    <property type="entry name" value="D-ALANYL-D-ALANINE CARBOXYPEPTIDASE"/>
    <property type="match status" value="1"/>
</dbReference>
<dbReference type="PANTHER" id="PTHR30023:SF0">
    <property type="entry name" value="PENICILLIN-SENSITIVE CARBOXYPEPTIDASE A"/>
    <property type="match status" value="1"/>
</dbReference>
<keyword evidence="2" id="KW-0378">Hydrolase</keyword>
<dbReference type="Gene3D" id="3.50.80.20">
    <property type="entry name" value="D-Ala-D-Ala carboxypeptidase C, peptidase S13"/>
    <property type="match status" value="1"/>
</dbReference>
<protein>
    <recommendedName>
        <fullName evidence="4">D-alanyl-D-alanine carboxypeptidase/D-alanyl-D-alanine-endopeptidase</fullName>
    </recommendedName>
</protein>
<dbReference type="AlphaFoldDB" id="A0A382CC71"/>
<dbReference type="PRINTS" id="PR00922">
    <property type="entry name" value="DADACBPTASE3"/>
</dbReference>
<evidence type="ECO:0008006" key="4">
    <source>
        <dbReference type="Google" id="ProtNLM"/>
    </source>
</evidence>
<evidence type="ECO:0000256" key="1">
    <source>
        <dbReference type="ARBA" id="ARBA00006096"/>
    </source>
</evidence>
<comment type="similarity">
    <text evidence="1">Belongs to the peptidase S13 family.</text>
</comment>
<dbReference type="NCBIfam" id="TIGR00666">
    <property type="entry name" value="PBP4"/>
    <property type="match status" value="1"/>
</dbReference>
<proteinExistence type="inferred from homology"/>
<dbReference type="GO" id="GO:0006508">
    <property type="term" value="P:proteolysis"/>
    <property type="evidence" value="ECO:0007669"/>
    <property type="project" value="InterPro"/>
</dbReference>
<sequence>MIKQKIKLTILVLLLPVVTIAQSTLPVSIRSALSYRHVPDEALSIYVEDLQSGAVVLQWNDTEPRNPASVEKMVTTLVALDMLGPAYRWRTEVSVLGDVNDGILDGDLLIKGYGDPYLVIDRFWQLLRQIRQNNIISIGGDLLMDDSYFDVGDYDPAAFDREPLRAYNVAPNALLTNFKVVRYYFQPDANKSGVRISTEPTLDNLEIVNRLLIKSGACKGYQRGIAITPSEDLSRITFSGSFPSDCKNYVMDRTALSHNEFTYGLFKSLWHELGGKFIGGWKNVVADEELEPIVIFDSLPLSDVIAKVNKHSNNVMAKQLLLTLAAEKYGPAGTGAKGRRVVSEWLSEHGMNFEQFRIENGAGLSRDSRITARDLGVVLRYAYDSPYMPEYLASLSLAGLDGTLERRFRDSDLTGQAHMKTGSLDDVSTMAGYFQSRFGKRYIVVTMLNHTDIHRGPGKEVQEMLLRWLYDR</sequence>
<accession>A0A382CC71</accession>
<dbReference type="InterPro" id="IPR012338">
    <property type="entry name" value="Beta-lactam/transpept-like"/>
</dbReference>
<dbReference type="GO" id="GO:0004185">
    <property type="term" value="F:serine-type carboxypeptidase activity"/>
    <property type="evidence" value="ECO:0007669"/>
    <property type="project" value="InterPro"/>
</dbReference>
<evidence type="ECO:0000313" key="3">
    <source>
        <dbReference type="EMBL" id="SVB23281.1"/>
    </source>
</evidence>